<name>A0A7W8XBJ4_9HYPH</name>
<protein>
    <submittedName>
        <fullName evidence="2">Uncharacterized protein</fullName>
    </submittedName>
</protein>
<dbReference type="AlphaFoldDB" id="A0A7W8XBJ4"/>
<feature type="compositionally biased region" description="Basic and acidic residues" evidence="1">
    <location>
        <begin position="14"/>
        <end position="35"/>
    </location>
</feature>
<keyword evidence="3" id="KW-1185">Reference proteome</keyword>
<evidence type="ECO:0000313" key="3">
    <source>
        <dbReference type="Proteomes" id="UP000585507"/>
    </source>
</evidence>
<dbReference type="EMBL" id="JACHBK010000011">
    <property type="protein sequence ID" value="MBB5537798.1"/>
    <property type="molecule type" value="Genomic_DNA"/>
</dbReference>
<accession>A0A7W8XBJ4</accession>
<dbReference type="RefSeq" id="WP_018329929.1">
    <property type="nucleotide sequence ID" value="NZ_JACHBK010000011.1"/>
</dbReference>
<sequence>MPENANKSPAVESLKQERARQRERTAKGELDKGLEHTFPASDPVSMTTTSIPSGRTDADKAEQVRVNPDPTALGPEIAEEAPTLLADIRNIVRERPLAAVAIVATVAYLLGTSR</sequence>
<dbReference type="Proteomes" id="UP000585507">
    <property type="component" value="Unassembled WGS sequence"/>
</dbReference>
<proteinExistence type="predicted"/>
<evidence type="ECO:0000256" key="1">
    <source>
        <dbReference type="SAM" id="MobiDB-lite"/>
    </source>
</evidence>
<evidence type="ECO:0000313" key="2">
    <source>
        <dbReference type="EMBL" id="MBB5537798.1"/>
    </source>
</evidence>
<feature type="region of interest" description="Disordered" evidence="1">
    <location>
        <begin position="1"/>
        <end position="78"/>
    </location>
</feature>
<gene>
    <name evidence="2" type="ORF">GGD55_004519</name>
</gene>
<reference evidence="2 3" key="1">
    <citation type="submission" date="2020-08" db="EMBL/GenBank/DDBJ databases">
        <title>Genomic Encyclopedia of Type Strains, Phase IV (KMG-V): Genome sequencing to study the core and pangenomes of soil and plant-associated prokaryotes.</title>
        <authorList>
            <person name="Whitman W."/>
        </authorList>
    </citation>
    <scope>NUCLEOTIDE SEQUENCE [LARGE SCALE GENOMIC DNA]</scope>
    <source>
        <strain evidence="2 3">SEMIA 4084</strain>
    </source>
</reference>
<comment type="caution">
    <text evidence="2">The sequence shown here is derived from an EMBL/GenBank/DDBJ whole genome shotgun (WGS) entry which is preliminary data.</text>
</comment>
<organism evidence="2 3">
    <name type="scientific">Rhizobium giardinii</name>
    <dbReference type="NCBI Taxonomy" id="56731"/>
    <lineage>
        <taxon>Bacteria</taxon>
        <taxon>Pseudomonadati</taxon>
        <taxon>Pseudomonadota</taxon>
        <taxon>Alphaproteobacteria</taxon>
        <taxon>Hyphomicrobiales</taxon>
        <taxon>Rhizobiaceae</taxon>
        <taxon>Rhizobium/Agrobacterium group</taxon>
        <taxon>Rhizobium</taxon>
    </lineage>
</organism>
<feature type="compositionally biased region" description="Polar residues" evidence="1">
    <location>
        <begin position="44"/>
        <end position="53"/>
    </location>
</feature>